<evidence type="ECO:0000256" key="2">
    <source>
        <dbReference type="SAM" id="SignalP"/>
    </source>
</evidence>
<reference evidence="3" key="1">
    <citation type="submission" date="2016-04" db="EMBL/GenBank/DDBJ databases">
        <authorList>
            <person name="Evans L.H."/>
            <person name="Alamgir A."/>
            <person name="Owens N."/>
            <person name="Weber N.D."/>
            <person name="Virtaneva K."/>
            <person name="Barbian K."/>
            <person name="Babar A."/>
            <person name="Rosenke K."/>
        </authorList>
    </citation>
    <scope>NUCLEOTIDE SEQUENCE</scope>
    <source>
        <strain evidence="3">UB2112</strain>
    </source>
</reference>
<keyword evidence="6" id="KW-1185">Reference proteome</keyword>
<feature type="chain" id="PRO_5038218835" evidence="2">
    <location>
        <begin position="26"/>
        <end position="525"/>
    </location>
</feature>
<evidence type="ECO:0000256" key="1">
    <source>
        <dbReference type="SAM" id="MobiDB-lite"/>
    </source>
</evidence>
<evidence type="ECO:0000313" key="3">
    <source>
        <dbReference type="EMBL" id="SAM82985.1"/>
    </source>
</evidence>
<reference evidence="5" key="2">
    <citation type="submission" date="2016-04" db="EMBL/GenBank/DDBJ databases">
        <authorList>
            <person name="Guldener U."/>
            <person name="Guldener U."/>
        </authorList>
    </citation>
    <scope>NUCLEOTIDE SEQUENCE [LARGE SCALE GENOMIC DNA]</scope>
    <source>
        <strain evidence="5">UB2112</strain>
    </source>
</reference>
<keyword evidence="2" id="KW-0732">Signal</keyword>
<feature type="compositionally biased region" description="Polar residues" evidence="1">
    <location>
        <begin position="165"/>
        <end position="197"/>
    </location>
</feature>
<name>A0A1K0H5W0_9BASI</name>
<protein>
    <submittedName>
        <fullName evidence="3">Related to effector family protein Eff1</fullName>
    </submittedName>
</protein>
<feature type="signal peptide" evidence="2">
    <location>
        <begin position="1"/>
        <end position="25"/>
    </location>
</feature>
<dbReference type="OrthoDB" id="2556722at2759"/>
<feature type="region of interest" description="Disordered" evidence="1">
    <location>
        <begin position="145"/>
        <end position="210"/>
    </location>
</feature>
<dbReference type="EMBL" id="LT558125">
    <property type="protein sequence ID" value="SAM82985.1"/>
    <property type="molecule type" value="Genomic_DNA"/>
</dbReference>
<evidence type="ECO:0000313" key="4">
    <source>
        <dbReference type="EMBL" id="SYW79864.1"/>
    </source>
</evidence>
<reference evidence="4" key="3">
    <citation type="submission" date="2018-08" db="EMBL/GenBank/DDBJ databases">
        <authorList>
            <person name="Guldener U."/>
        </authorList>
    </citation>
    <scope>NUCLEOTIDE SEQUENCE</scope>
    <source>
        <strain evidence="4">UB2</strain>
    </source>
</reference>
<evidence type="ECO:0000313" key="6">
    <source>
        <dbReference type="Proteomes" id="UP000658997"/>
    </source>
</evidence>
<dbReference type="EMBL" id="ULHB01000059">
    <property type="protein sequence ID" value="SYW79864.1"/>
    <property type="molecule type" value="Genomic_DNA"/>
</dbReference>
<accession>A0A1K0H5W0</accession>
<proteinExistence type="predicted"/>
<gene>
    <name evidence="4" type="ORF">UBRO2_03283</name>
    <name evidence="3" type="ORF">UBRO_03536</name>
</gene>
<organism evidence="3 5">
    <name type="scientific">Ustilago bromivora</name>
    <dbReference type="NCBI Taxonomy" id="307758"/>
    <lineage>
        <taxon>Eukaryota</taxon>
        <taxon>Fungi</taxon>
        <taxon>Dikarya</taxon>
        <taxon>Basidiomycota</taxon>
        <taxon>Ustilaginomycotina</taxon>
        <taxon>Ustilaginomycetes</taxon>
        <taxon>Ustilaginales</taxon>
        <taxon>Ustilaginaceae</taxon>
        <taxon>Ustilago</taxon>
    </lineage>
</organism>
<sequence>MLAHFLDHRLDLVLLLCLVVSSGISVPVGGNAEWTVGQPPTSDNVDAFLWQNRSPWRNDRISLSPTHGHLIPDHVLNEPAGPSQGYPGFSEMRQDYLDPTNTHDQSMIWTDQPLHRVASQVDDAVGAEAPQVFSHSIDRQKAIDSNRNLRLPPSDISVPGGFLANSGSDLSPRSYTRTILSKSHNAESPLTSQATESSAEERLRRAGADNAAPEAPVFGVSPVFERDAAVRSDVTGLPVREEAAVPPLEELAKRPAGRAPTEREGMPPEDLHALMRFFHNDVSKMQTWKENMRKALGSQQLQFAPVDLSRVTKDRVFIAHDGHAVEGYYPPLSLPSGQDSRKPLNDEQSKSYHFLSNTASLRAEPAAQVPKGKSSERIFVYLNSRINLDFLNSEYFLDHLQFLPINTAELSQGLLNKLYGDRILHYVLPPRDPDGLALIASRHQQYRRQSPGNLEKLTGYRGYWNLVSLWSPVLYDGEKYTVVLYGIGQLDADYVPDVQKHLERLTQHFPTSLYSSYYELAKTAH</sequence>
<dbReference type="AlphaFoldDB" id="A0A1K0H5W0"/>
<dbReference type="Proteomes" id="UP000658997">
    <property type="component" value="Unassembled WGS sequence"/>
</dbReference>
<evidence type="ECO:0000313" key="5">
    <source>
        <dbReference type="Proteomes" id="UP000179920"/>
    </source>
</evidence>
<dbReference type="Proteomes" id="UP000179920">
    <property type="component" value="Chromosome IX"/>
</dbReference>